<evidence type="ECO:0000313" key="2">
    <source>
        <dbReference type="EMBL" id="QNJ59275.1"/>
    </source>
</evidence>
<sequence length="40" mass="4579">MKRSRARPDPAGHRDSSSRLARNPLLQMGFKKGWKNEGQN</sequence>
<reference evidence="2 3" key="1">
    <citation type="submission" date="2020-07" db="EMBL/GenBank/DDBJ databases">
        <authorList>
            <person name="Baliraine F.N."/>
            <person name="Frederick G.D."/>
            <person name="Mills R.B."/>
            <person name="Woodruff J.W."/>
            <person name="Richardson W.J."/>
            <person name="Garlena R.A."/>
            <person name="Russell D.A."/>
            <person name="Pope W.H."/>
            <person name="Jacobs-Sera D."/>
            <person name="Hatfull G.F."/>
        </authorList>
    </citation>
    <scope>NUCLEOTIDE SEQUENCE [LARGE SCALE GENOMIC DNA]</scope>
</reference>
<evidence type="ECO:0000313" key="3">
    <source>
        <dbReference type="Proteomes" id="UP000515854"/>
    </source>
</evidence>
<evidence type="ECO:0000256" key="1">
    <source>
        <dbReference type="SAM" id="MobiDB-lite"/>
    </source>
</evidence>
<dbReference type="Proteomes" id="UP000515854">
    <property type="component" value="Genome"/>
</dbReference>
<dbReference type="EMBL" id="MT776806">
    <property type="protein sequence ID" value="QNJ59275.1"/>
    <property type="molecule type" value="Genomic_DNA"/>
</dbReference>
<name>A0A7G8LPV3_9CAUD</name>
<accession>A0A7G8LPV3</accession>
<proteinExistence type="predicted"/>
<gene>
    <name evidence="2" type="primary">61</name>
    <name evidence="2" type="ORF">SEA_MRMIYAGI_61</name>
</gene>
<feature type="region of interest" description="Disordered" evidence="1">
    <location>
        <begin position="1"/>
        <end position="40"/>
    </location>
</feature>
<protein>
    <submittedName>
        <fullName evidence="2">Uncharacterized protein</fullName>
    </submittedName>
</protein>
<organism evidence="2 3">
    <name type="scientific">Mycobacterium phage MrMiyagi</name>
    <dbReference type="NCBI Taxonomy" id="2762395"/>
    <lineage>
        <taxon>Viruses</taxon>
        <taxon>Duplodnaviria</taxon>
        <taxon>Heunggongvirae</taxon>
        <taxon>Uroviricota</taxon>
        <taxon>Caudoviricetes</taxon>
        <taxon>Fowlmouthvirus</taxon>
        <taxon>Fowlmouthvirus fowlmouth</taxon>
    </lineage>
</organism>
<feature type="compositionally biased region" description="Basic and acidic residues" evidence="1">
    <location>
        <begin position="1"/>
        <end position="17"/>
    </location>
</feature>